<dbReference type="Proteomes" id="UP000183971">
    <property type="component" value="Unassembled WGS sequence"/>
</dbReference>
<evidence type="ECO:0000256" key="1">
    <source>
        <dbReference type="SAM" id="MobiDB-lite"/>
    </source>
</evidence>
<reference evidence="3" key="1">
    <citation type="journal article" date="2016" name="Genome Biol. Evol.">
        <title>Comparative 'omics' of the Fusarium fujikuroi species complex highlights differences in genetic potential and metabolite synthesis.</title>
        <authorList>
            <person name="Niehaus E.-M."/>
            <person name="Muensterkoetter M."/>
            <person name="Proctor R.H."/>
            <person name="Brown D.W."/>
            <person name="Sharon A."/>
            <person name="Idan Y."/>
            <person name="Oren-Young L."/>
            <person name="Sieber C.M."/>
            <person name="Novak O."/>
            <person name="Pencik A."/>
            <person name="Tarkowska D."/>
            <person name="Hromadova K."/>
            <person name="Freeman S."/>
            <person name="Maymon M."/>
            <person name="Elazar M."/>
            <person name="Youssef S.A."/>
            <person name="El-Shabrawy E.S.M."/>
            <person name="Shalaby A.B.A."/>
            <person name="Houterman P."/>
            <person name="Brock N.L."/>
            <person name="Burkhardt I."/>
            <person name="Tsavkelova E.A."/>
            <person name="Dickschat J.S."/>
            <person name="Galuszka P."/>
            <person name="Gueldener U."/>
            <person name="Tudzynski B."/>
        </authorList>
    </citation>
    <scope>NUCLEOTIDE SEQUENCE [LARGE SCALE GENOMIC DNA]</scope>
    <source>
        <strain evidence="3">ET1</strain>
    </source>
</reference>
<proteinExistence type="predicted"/>
<sequence length="623" mass="70638">MDSQTISQGASGNQANHNSIQVNGAVGDRLQIQRARIRTLKISPLQLTATTSSAINDNFYFGPIPALEEDQDEGFESETMQELPPGISEADFHQISKTNSSLMENYEMLLERTPHMKATCVKQLRDKARDQKIRIKLHVTQIQQWFTATGISGKIQVSMSDSSVEDLKQRLASICNKLQDAINSLPRGPTRSRGRSSEGKIRNSKMFRDLDRLIENIGFDVSAIESLVYRLSNFQPASQSTKSFTRLYVSSSATKTLYRSLCEACPVNGQEQAHGHTALVGLVPVQEYEPLCINPNDVAVTGHHVAIESNFNKGDYIWFEAHSRLVLPKDDGDAVYSEPSSPLVTVINGLRQRWRRDSGYSSVTAASSDERSQTSQNITEFCRIQVCPGSLAQGSDRLAMCIAVDQDSGHQIFYLDENKRPKTSCKPLTLSKIIREGEHGRLLSNKRKKHRRYVTLFHRSRSLRNSRFKLALKLAEATIRYGWQEWLGDGWGTQDIKFYPIESEKMPFLRATMFDHGSARPKRFMFHLGHVLLKLGLWKELKGPIIQQQLDKELSRLGTETSVQYQEAVRYCIAHGESSSDEQSDYETFQRNFYQSVISPLREMVKRGEMDDMECQETINYKS</sequence>
<dbReference type="RefSeq" id="XP_031078329.1">
    <property type="nucleotide sequence ID" value="XM_031227944.1"/>
</dbReference>
<evidence type="ECO:0000313" key="3">
    <source>
        <dbReference type="Proteomes" id="UP000183971"/>
    </source>
</evidence>
<dbReference type="VEuPathDB" id="FungiDB:FPRO_07073"/>
<name>A0A1L7VDE6_FUSPR</name>
<dbReference type="PANTHER" id="PTHR35186">
    <property type="entry name" value="ANK_REP_REGION DOMAIN-CONTAINING PROTEIN"/>
    <property type="match status" value="1"/>
</dbReference>
<comment type="caution">
    <text evidence="2">The sequence shown here is derived from an EMBL/GenBank/DDBJ whole genome shotgun (WGS) entry which is preliminary data.</text>
</comment>
<keyword evidence="3" id="KW-1185">Reference proteome</keyword>
<protein>
    <submittedName>
        <fullName evidence="2">Uncharacterized protein</fullName>
    </submittedName>
</protein>
<gene>
    <name evidence="2" type="ORF">FPRO_07073</name>
</gene>
<dbReference type="EMBL" id="FJOF01000003">
    <property type="protein sequence ID" value="CZR37736.1"/>
    <property type="molecule type" value="Genomic_DNA"/>
</dbReference>
<dbReference type="GeneID" id="42051952"/>
<dbReference type="AlphaFoldDB" id="A0A1L7VDE6"/>
<accession>A0A1L7VDE6</accession>
<dbReference type="PANTHER" id="PTHR35186:SF4">
    <property type="entry name" value="PRION-INHIBITION AND PROPAGATION HELO DOMAIN-CONTAINING PROTEIN"/>
    <property type="match status" value="1"/>
</dbReference>
<evidence type="ECO:0000313" key="2">
    <source>
        <dbReference type="EMBL" id="CZR37736.1"/>
    </source>
</evidence>
<feature type="region of interest" description="Disordered" evidence="1">
    <location>
        <begin position="1"/>
        <end position="22"/>
    </location>
</feature>
<organism evidence="2 3">
    <name type="scientific">Fusarium proliferatum (strain ET1)</name>
    <name type="common">Orchid endophyte fungus</name>
    <dbReference type="NCBI Taxonomy" id="1227346"/>
    <lineage>
        <taxon>Eukaryota</taxon>
        <taxon>Fungi</taxon>
        <taxon>Dikarya</taxon>
        <taxon>Ascomycota</taxon>
        <taxon>Pezizomycotina</taxon>
        <taxon>Sordariomycetes</taxon>
        <taxon>Hypocreomycetidae</taxon>
        <taxon>Hypocreales</taxon>
        <taxon>Nectriaceae</taxon>
        <taxon>Fusarium</taxon>
        <taxon>Fusarium fujikuroi species complex</taxon>
    </lineage>
</organism>